<name>A0A542ZC64_9ACTN</name>
<protein>
    <submittedName>
        <fullName evidence="3">UDP:flavonoid glycosyltransferase YjiC (YdhE family)</fullName>
    </submittedName>
</protein>
<evidence type="ECO:0000259" key="2">
    <source>
        <dbReference type="Pfam" id="PF06722"/>
    </source>
</evidence>
<dbReference type="GO" id="GO:0008194">
    <property type="term" value="F:UDP-glycosyltransferase activity"/>
    <property type="evidence" value="ECO:0007669"/>
    <property type="project" value="InterPro"/>
</dbReference>
<dbReference type="Pfam" id="PF03033">
    <property type="entry name" value="Glyco_transf_28"/>
    <property type="match status" value="1"/>
</dbReference>
<dbReference type="RefSeq" id="WP_142093757.1">
    <property type="nucleotide sequence ID" value="NZ_BAAAMD010000004.1"/>
</dbReference>
<dbReference type="SUPFAM" id="SSF53756">
    <property type="entry name" value="UDP-Glycosyltransferase/glycogen phosphorylase"/>
    <property type="match status" value="1"/>
</dbReference>
<keyword evidence="3" id="KW-0808">Transferase</keyword>
<dbReference type="PANTHER" id="PTHR48050">
    <property type="entry name" value="STEROL 3-BETA-GLUCOSYLTRANSFERASE"/>
    <property type="match status" value="1"/>
</dbReference>
<dbReference type="EMBL" id="VFOR01000002">
    <property type="protein sequence ID" value="TQL57943.1"/>
    <property type="molecule type" value="Genomic_DNA"/>
</dbReference>
<sequence>MFVLLALGSRGDVQPLAALADALIASGHEARVVALAEYRPLVSHLAPGAEFTAIDTSLGEALTRTPTQEVLSRSFGGQYLLLRRWTSAMTDSLADALVCSVHSDDMIITGVLGRGAAMACVAGLGCRMTTVVFTGQLPTTHRESFLAPQFFSGWAPYDRWGTGLSWRLSTSLGSALTTCVRRRLGLPHKGAAALTRMADKYPIILAASPLIVPPAPDWPASTRQTGYLCAPPQPWQPGTRLAEFLTRNPVFVGFGSFTRFTCEQDLTAILDTARATGYPLLTLSPSETENGHLSDDVLAIAAAPFEHLFGMVAATIHHGGAGTTHEALRSGRPSVVIPFGVDQPFHASRLHALGMGPEPGRLRRNRLDVAELTRLVTELTTGPQASQYARRARALAAISRHEDGLTQTVELLEQQI</sequence>
<dbReference type="Proteomes" id="UP000316196">
    <property type="component" value="Unassembled WGS sequence"/>
</dbReference>
<feature type="domain" description="Erythromycin biosynthesis protein CIII-like C-terminal" evidence="2">
    <location>
        <begin position="289"/>
        <end position="390"/>
    </location>
</feature>
<accession>A0A542ZC64</accession>
<gene>
    <name evidence="3" type="ORF">FB460_1791</name>
</gene>
<dbReference type="OrthoDB" id="3253247at2"/>
<dbReference type="InterPro" id="IPR050426">
    <property type="entry name" value="Glycosyltransferase_28"/>
</dbReference>
<proteinExistence type="predicted"/>
<dbReference type="InterPro" id="IPR004276">
    <property type="entry name" value="GlycoTrans_28_N"/>
</dbReference>
<evidence type="ECO:0000313" key="3">
    <source>
        <dbReference type="EMBL" id="TQL57943.1"/>
    </source>
</evidence>
<dbReference type="AlphaFoldDB" id="A0A542ZC64"/>
<dbReference type="Pfam" id="PF06722">
    <property type="entry name" value="EryCIII-like_C"/>
    <property type="match status" value="1"/>
</dbReference>
<comment type="caution">
    <text evidence="3">The sequence shown here is derived from an EMBL/GenBank/DDBJ whole genome shotgun (WGS) entry which is preliminary data.</text>
</comment>
<dbReference type="InterPro" id="IPR010610">
    <property type="entry name" value="EryCIII-like_C"/>
</dbReference>
<feature type="domain" description="Glycosyltransferase family 28 N-terminal" evidence="1">
    <location>
        <begin position="2"/>
        <end position="61"/>
    </location>
</feature>
<keyword evidence="4" id="KW-1185">Reference proteome</keyword>
<evidence type="ECO:0000313" key="4">
    <source>
        <dbReference type="Proteomes" id="UP000316196"/>
    </source>
</evidence>
<dbReference type="GO" id="GO:0016758">
    <property type="term" value="F:hexosyltransferase activity"/>
    <property type="evidence" value="ECO:0007669"/>
    <property type="project" value="InterPro"/>
</dbReference>
<reference evidence="3 4" key="1">
    <citation type="submission" date="2019-06" db="EMBL/GenBank/DDBJ databases">
        <title>Sequencing the genomes of 1000 actinobacteria strains.</title>
        <authorList>
            <person name="Klenk H.-P."/>
        </authorList>
    </citation>
    <scope>NUCLEOTIDE SEQUENCE [LARGE SCALE GENOMIC DNA]</scope>
    <source>
        <strain evidence="3 4">DSM 8251</strain>
    </source>
</reference>
<evidence type="ECO:0000259" key="1">
    <source>
        <dbReference type="Pfam" id="PF03033"/>
    </source>
</evidence>
<dbReference type="InterPro" id="IPR002213">
    <property type="entry name" value="UDP_glucos_trans"/>
</dbReference>
<organism evidence="3 4">
    <name type="scientific">Propioniferax innocua</name>
    <dbReference type="NCBI Taxonomy" id="1753"/>
    <lineage>
        <taxon>Bacteria</taxon>
        <taxon>Bacillati</taxon>
        <taxon>Actinomycetota</taxon>
        <taxon>Actinomycetes</taxon>
        <taxon>Propionibacteriales</taxon>
        <taxon>Propionibacteriaceae</taxon>
        <taxon>Propioniferax</taxon>
    </lineage>
</organism>
<dbReference type="PANTHER" id="PTHR48050:SF13">
    <property type="entry name" value="STEROL 3-BETA-GLUCOSYLTRANSFERASE UGT80A2"/>
    <property type="match status" value="1"/>
</dbReference>
<dbReference type="GO" id="GO:0033072">
    <property type="term" value="P:vancomycin biosynthetic process"/>
    <property type="evidence" value="ECO:0007669"/>
    <property type="project" value="UniProtKB-ARBA"/>
</dbReference>
<dbReference type="CDD" id="cd03784">
    <property type="entry name" value="GT1_Gtf-like"/>
    <property type="match status" value="1"/>
</dbReference>
<dbReference type="GO" id="GO:0005975">
    <property type="term" value="P:carbohydrate metabolic process"/>
    <property type="evidence" value="ECO:0007669"/>
    <property type="project" value="InterPro"/>
</dbReference>
<dbReference type="Gene3D" id="3.40.50.2000">
    <property type="entry name" value="Glycogen Phosphorylase B"/>
    <property type="match status" value="2"/>
</dbReference>